<feature type="binding site" evidence="3">
    <location>
        <position position="12"/>
    </location>
    <ligand>
        <name>Zn(2+)</name>
        <dbReference type="ChEBI" id="CHEBI:29105"/>
    </ligand>
</feature>
<evidence type="ECO:0000256" key="1">
    <source>
        <dbReference type="ARBA" id="ARBA00022723"/>
    </source>
</evidence>
<feature type="binding site" evidence="3">
    <location>
        <position position="9"/>
    </location>
    <ligand>
        <name>Zn(2+)</name>
        <dbReference type="ChEBI" id="CHEBI:29105"/>
    </ligand>
</feature>
<dbReference type="RefSeq" id="WP_275706231.1">
    <property type="nucleotide sequence ID" value="NZ_JAKLTN010000001.1"/>
</dbReference>
<feature type="region of interest" description="Disordered" evidence="4">
    <location>
        <begin position="51"/>
        <end position="71"/>
    </location>
</feature>
<evidence type="ECO:0000256" key="2">
    <source>
        <dbReference type="ARBA" id="ARBA00022833"/>
    </source>
</evidence>
<name>A0ABS9JWU5_9RHOO</name>
<evidence type="ECO:0000313" key="6">
    <source>
        <dbReference type="Proteomes" id="UP001165384"/>
    </source>
</evidence>
<reference evidence="5" key="1">
    <citation type="submission" date="2022-01" db="EMBL/GenBank/DDBJ databases">
        <authorList>
            <person name="Jo J.-H."/>
            <person name="Im W.-T."/>
        </authorList>
    </citation>
    <scope>NUCLEOTIDE SEQUENCE</scope>
    <source>
        <strain evidence="5">XY25</strain>
    </source>
</reference>
<dbReference type="EMBL" id="JAKLTN010000001">
    <property type="protein sequence ID" value="MCG2575375.1"/>
    <property type="molecule type" value="Genomic_DNA"/>
</dbReference>
<comment type="function">
    <text evidence="3">Inhibits all the catalytic activities of DNA gyrase by preventing its interaction with DNA. Acts by binding directly to the C-terminal domain of GyrB, which probably disrupts DNA binding by the gyrase.</text>
</comment>
<comment type="subunit">
    <text evidence="3">Interacts with GyrB.</text>
</comment>
<comment type="cofactor">
    <cofactor evidence="3">
        <name>Zn(2+)</name>
        <dbReference type="ChEBI" id="CHEBI:29105"/>
    </cofactor>
    <text evidence="3">Binds 1 zinc ion.</text>
</comment>
<sequence length="71" mass="7940">MAKPRQVRCPQCGGDALWAPENPWRPFCSERCKQIDLGCWASDSYRIEGKVSDDEAGAPGMDFPDTPNPKR</sequence>
<gene>
    <name evidence="3" type="primary">yacG</name>
    <name evidence="5" type="ORF">LZ012_00025</name>
</gene>
<dbReference type="Pfam" id="PF03884">
    <property type="entry name" value="YacG"/>
    <property type="match status" value="1"/>
</dbReference>
<accession>A0ABS9JWU5</accession>
<organism evidence="5 6">
    <name type="scientific">Dechloromonas hankyongensis</name>
    <dbReference type="NCBI Taxonomy" id="2908002"/>
    <lineage>
        <taxon>Bacteria</taxon>
        <taxon>Pseudomonadati</taxon>
        <taxon>Pseudomonadota</taxon>
        <taxon>Betaproteobacteria</taxon>
        <taxon>Rhodocyclales</taxon>
        <taxon>Azonexaceae</taxon>
        <taxon>Dechloromonas</taxon>
    </lineage>
</organism>
<evidence type="ECO:0000256" key="3">
    <source>
        <dbReference type="HAMAP-Rule" id="MF_00649"/>
    </source>
</evidence>
<dbReference type="PANTHER" id="PTHR36150">
    <property type="entry name" value="DNA GYRASE INHIBITOR YACG"/>
    <property type="match status" value="1"/>
</dbReference>
<proteinExistence type="inferred from homology"/>
<dbReference type="HAMAP" id="MF_00649">
    <property type="entry name" value="DNA_gyrase_inhibitor_YacG"/>
    <property type="match status" value="1"/>
</dbReference>
<feature type="binding site" evidence="3">
    <location>
        <position position="28"/>
    </location>
    <ligand>
        <name>Zn(2+)</name>
        <dbReference type="ChEBI" id="CHEBI:29105"/>
    </ligand>
</feature>
<keyword evidence="6" id="KW-1185">Reference proteome</keyword>
<evidence type="ECO:0000313" key="5">
    <source>
        <dbReference type="EMBL" id="MCG2575375.1"/>
    </source>
</evidence>
<protein>
    <recommendedName>
        <fullName evidence="3">DNA gyrase inhibitor YacG</fullName>
    </recommendedName>
</protein>
<comment type="similarity">
    <text evidence="3">Belongs to the DNA gyrase inhibitor YacG family.</text>
</comment>
<dbReference type="PANTHER" id="PTHR36150:SF1">
    <property type="entry name" value="DNA GYRASE INHIBITOR YACG"/>
    <property type="match status" value="1"/>
</dbReference>
<dbReference type="Proteomes" id="UP001165384">
    <property type="component" value="Unassembled WGS sequence"/>
</dbReference>
<dbReference type="SUPFAM" id="SSF57716">
    <property type="entry name" value="Glucocorticoid receptor-like (DNA-binding domain)"/>
    <property type="match status" value="1"/>
</dbReference>
<keyword evidence="1 3" id="KW-0479">Metal-binding</keyword>
<evidence type="ECO:0000256" key="4">
    <source>
        <dbReference type="SAM" id="MobiDB-lite"/>
    </source>
</evidence>
<feature type="binding site" evidence="3">
    <location>
        <position position="32"/>
    </location>
    <ligand>
        <name>Zn(2+)</name>
        <dbReference type="ChEBI" id="CHEBI:29105"/>
    </ligand>
</feature>
<comment type="caution">
    <text evidence="5">The sequence shown here is derived from an EMBL/GenBank/DDBJ whole genome shotgun (WGS) entry which is preliminary data.</text>
</comment>
<keyword evidence="2 3" id="KW-0862">Zinc</keyword>
<dbReference type="Gene3D" id="3.30.50.10">
    <property type="entry name" value="Erythroid Transcription Factor GATA-1, subunit A"/>
    <property type="match status" value="1"/>
</dbReference>
<dbReference type="InterPro" id="IPR005584">
    <property type="entry name" value="DNA_gyrase_inhibitor_YacG"/>
</dbReference>
<dbReference type="InterPro" id="IPR013088">
    <property type="entry name" value="Znf_NHR/GATA"/>
</dbReference>